<name>A0A165KZQ1_9APHY</name>
<dbReference type="PANTHER" id="PTHR16932">
    <property type="entry name" value="INTERFERON ALPHA-INDUCIBLE PROTEIN 27"/>
    <property type="match status" value="1"/>
</dbReference>
<comment type="subcellular location">
    <subcellularLocation>
        <location evidence="1">Membrane</location>
        <topology evidence="1">Multi-pass membrane protein</topology>
    </subcellularLocation>
</comment>
<protein>
    <submittedName>
        <fullName evidence="7">Uncharacterized protein</fullName>
    </submittedName>
</protein>
<keyword evidence="5 6" id="KW-0472">Membrane</keyword>
<sequence length="160" mass="16204">MLRRRTLWFILGGIVLGAILIAALVLPAVLPGALGAVGFTATGVQLGSAAAAIQSAIGLVTAGSAFAMAQSVTMGGAIPLLWSLGAAVAGGMLGGAFGALSAWLTTIMAPYAVRMVRGVRTTVNRAVRGVGRLASWCVSPDDDILTMVSTNIVCSLQMLY</sequence>
<dbReference type="Gene3D" id="6.10.110.10">
    <property type="match status" value="1"/>
</dbReference>
<keyword evidence="3 6" id="KW-0812">Transmembrane</keyword>
<evidence type="ECO:0000256" key="4">
    <source>
        <dbReference type="ARBA" id="ARBA00022989"/>
    </source>
</evidence>
<feature type="transmembrane region" description="Helical" evidence="6">
    <location>
        <begin position="7"/>
        <end position="29"/>
    </location>
</feature>
<dbReference type="OrthoDB" id="2801923at2759"/>
<dbReference type="GO" id="GO:0016020">
    <property type="term" value="C:membrane"/>
    <property type="evidence" value="ECO:0007669"/>
    <property type="project" value="UniProtKB-SubCell"/>
</dbReference>
<dbReference type="PANTHER" id="PTHR16932:SF18">
    <property type="entry name" value="INTERFERON, ALPHA-INDUCIBLE PROTEIN 27-LIKE 2"/>
    <property type="match status" value="1"/>
</dbReference>
<dbReference type="EMBL" id="KV429156">
    <property type="protein sequence ID" value="KZT63805.1"/>
    <property type="molecule type" value="Genomic_DNA"/>
</dbReference>
<dbReference type="Proteomes" id="UP000076727">
    <property type="component" value="Unassembled WGS sequence"/>
</dbReference>
<keyword evidence="4 6" id="KW-1133">Transmembrane helix</keyword>
<reference evidence="7 8" key="1">
    <citation type="journal article" date="2016" name="Mol. Biol. Evol.">
        <title>Comparative Genomics of Early-Diverging Mushroom-Forming Fungi Provides Insights into the Origins of Lignocellulose Decay Capabilities.</title>
        <authorList>
            <person name="Nagy L.G."/>
            <person name="Riley R."/>
            <person name="Tritt A."/>
            <person name="Adam C."/>
            <person name="Daum C."/>
            <person name="Floudas D."/>
            <person name="Sun H."/>
            <person name="Yadav J.S."/>
            <person name="Pangilinan J."/>
            <person name="Larsson K.H."/>
            <person name="Matsuura K."/>
            <person name="Barry K."/>
            <person name="Labutti K."/>
            <person name="Kuo R."/>
            <person name="Ohm R.A."/>
            <person name="Bhattacharya S.S."/>
            <person name="Shirouzu T."/>
            <person name="Yoshinaga Y."/>
            <person name="Martin F.M."/>
            <person name="Grigoriev I.V."/>
            <person name="Hibbett D.S."/>
        </authorList>
    </citation>
    <scope>NUCLEOTIDE SEQUENCE [LARGE SCALE GENOMIC DNA]</scope>
    <source>
        <strain evidence="7 8">L-15889</strain>
    </source>
</reference>
<accession>A0A165KZQ1</accession>
<gene>
    <name evidence="7" type="ORF">DAEQUDRAFT_87947</name>
</gene>
<evidence type="ECO:0000256" key="1">
    <source>
        <dbReference type="ARBA" id="ARBA00004141"/>
    </source>
</evidence>
<feature type="transmembrane region" description="Helical" evidence="6">
    <location>
        <begin position="80"/>
        <end position="104"/>
    </location>
</feature>
<evidence type="ECO:0000313" key="7">
    <source>
        <dbReference type="EMBL" id="KZT63805.1"/>
    </source>
</evidence>
<feature type="transmembrane region" description="Helical" evidence="6">
    <location>
        <begin position="49"/>
        <end position="68"/>
    </location>
</feature>
<evidence type="ECO:0000256" key="3">
    <source>
        <dbReference type="ARBA" id="ARBA00022692"/>
    </source>
</evidence>
<dbReference type="Pfam" id="PF06140">
    <property type="entry name" value="Ifi-6-16"/>
    <property type="match status" value="1"/>
</dbReference>
<comment type="similarity">
    <text evidence="2">Belongs to the IFI6/IFI27 family.</text>
</comment>
<dbReference type="InterPro" id="IPR038213">
    <property type="entry name" value="IFI6/IFI27-like_sf"/>
</dbReference>
<evidence type="ECO:0000256" key="5">
    <source>
        <dbReference type="ARBA" id="ARBA00023136"/>
    </source>
</evidence>
<dbReference type="AlphaFoldDB" id="A0A165KZQ1"/>
<evidence type="ECO:0000256" key="2">
    <source>
        <dbReference type="ARBA" id="ARBA00007262"/>
    </source>
</evidence>
<organism evidence="7 8">
    <name type="scientific">Daedalea quercina L-15889</name>
    <dbReference type="NCBI Taxonomy" id="1314783"/>
    <lineage>
        <taxon>Eukaryota</taxon>
        <taxon>Fungi</taxon>
        <taxon>Dikarya</taxon>
        <taxon>Basidiomycota</taxon>
        <taxon>Agaricomycotina</taxon>
        <taxon>Agaricomycetes</taxon>
        <taxon>Polyporales</taxon>
        <taxon>Fomitopsis</taxon>
    </lineage>
</organism>
<proteinExistence type="inferred from homology"/>
<dbReference type="InterPro" id="IPR009311">
    <property type="entry name" value="IFI6/IFI27-like"/>
</dbReference>
<evidence type="ECO:0000256" key="6">
    <source>
        <dbReference type="SAM" id="Phobius"/>
    </source>
</evidence>
<dbReference type="STRING" id="1314783.A0A165KZQ1"/>
<keyword evidence="8" id="KW-1185">Reference proteome</keyword>
<evidence type="ECO:0000313" key="8">
    <source>
        <dbReference type="Proteomes" id="UP000076727"/>
    </source>
</evidence>